<reference evidence="3" key="2">
    <citation type="journal article" date="2022" name="Nat. Microbiol.">
        <title>A closed Candidatus Odinarchaeum chromosome exposes Asgard archaeal viruses.</title>
        <authorList>
            <person name="Tamarit D."/>
            <person name="Caceres E.F."/>
            <person name="Krupovic M."/>
            <person name="Nijland R."/>
            <person name="Eme L."/>
            <person name="Robinson N.P."/>
            <person name="Ettema T.J.G."/>
        </authorList>
    </citation>
    <scope>NUCLEOTIDE SEQUENCE</scope>
    <source>
        <strain evidence="3">LCB_4</strain>
    </source>
</reference>
<gene>
    <name evidence="3" type="ORF">OdinLCB4_006265</name>
</gene>
<sequence length="188" mass="21149">MGGKEPLISFENLLSDLLRGVSDLQKMIEEFNRNLISSQEAKMESIINRLDQLESYFHSMKESTELLNELLAELRVLVPTLHLNKLIEEVKSSLTQGKREAPALASKPREAAAFPPTTPLSVKQSQPSLEPASSFRPQPTLESNVEATVGEKKEPDVVYSSKVPSYIKEKRKPKSIWEGLREEDETSQ</sequence>
<name>A0AAF0D1S3_ODILC</name>
<dbReference type="EMBL" id="CP091871">
    <property type="protein sequence ID" value="WEU40071.1"/>
    <property type="molecule type" value="Genomic_DNA"/>
</dbReference>
<evidence type="ECO:0000256" key="2">
    <source>
        <dbReference type="SAM" id="MobiDB-lite"/>
    </source>
</evidence>
<organism evidence="3 4">
    <name type="scientific">Odinarchaeota yellowstonii (strain LCB_4)</name>
    <dbReference type="NCBI Taxonomy" id="1841599"/>
    <lineage>
        <taxon>Archaea</taxon>
        <taxon>Promethearchaeati</taxon>
        <taxon>Candidatus Odinarchaeota</taxon>
        <taxon>Candidatus Odinarchaeia</taxon>
        <taxon>Candidatus Odinarchaeales</taxon>
        <taxon>Candidatus Odinarchaeaceae</taxon>
        <taxon>Candidatus Odinarchaeum</taxon>
    </lineage>
</organism>
<protein>
    <submittedName>
        <fullName evidence="3">Uncharacterized protein</fullName>
    </submittedName>
</protein>
<dbReference type="AlphaFoldDB" id="A0AAF0D1S3"/>
<feature type="region of interest" description="Disordered" evidence="2">
    <location>
        <begin position="98"/>
        <end position="156"/>
    </location>
</feature>
<dbReference type="KEGG" id="oyw:OdinLCB4_006265"/>
<evidence type="ECO:0000313" key="3">
    <source>
        <dbReference type="EMBL" id="WEU40071.1"/>
    </source>
</evidence>
<reference evidence="3" key="1">
    <citation type="journal article" date="2017" name="Nature">
        <title>Asgard archaea illuminate the origin of eukaryotic cellular complexity.</title>
        <authorList>
            <person name="Zaremba-Niedzwiedzka K."/>
            <person name="Caceres E.F."/>
            <person name="Saw J.H."/>
            <person name="Backstrom D."/>
            <person name="Juzokaite L."/>
            <person name="Vancaester E."/>
            <person name="Seitz K.W."/>
            <person name="Anantharaman K."/>
            <person name="Starnawski P."/>
            <person name="Kjeldsen K.U."/>
            <person name="Scott M.B."/>
            <person name="Nunoura T."/>
            <person name="Banfield J.F."/>
            <person name="Schramm A."/>
            <person name="Baker B.J."/>
            <person name="Spang A."/>
            <person name="Ettema T.J.G."/>
        </authorList>
    </citation>
    <scope>NUCLEOTIDE SEQUENCE</scope>
    <source>
        <strain evidence="3">LCB_4</strain>
    </source>
</reference>
<feature type="region of interest" description="Disordered" evidence="2">
    <location>
        <begin position="169"/>
        <end position="188"/>
    </location>
</feature>
<accession>A0AAF0D1S3</accession>
<feature type="compositionally biased region" description="Polar residues" evidence="2">
    <location>
        <begin position="135"/>
        <end position="146"/>
    </location>
</feature>
<proteinExistence type="predicted"/>
<dbReference type="Proteomes" id="UP000186851">
    <property type="component" value="Chromosome"/>
</dbReference>
<evidence type="ECO:0000256" key="1">
    <source>
        <dbReference type="SAM" id="Coils"/>
    </source>
</evidence>
<keyword evidence="1" id="KW-0175">Coiled coil</keyword>
<feature type="compositionally biased region" description="Polar residues" evidence="2">
    <location>
        <begin position="119"/>
        <end position="128"/>
    </location>
</feature>
<evidence type="ECO:0000313" key="4">
    <source>
        <dbReference type="Proteomes" id="UP000186851"/>
    </source>
</evidence>
<feature type="coiled-coil region" evidence="1">
    <location>
        <begin position="14"/>
        <end position="56"/>
    </location>
</feature>